<dbReference type="Gene3D" id="3.30.365.10">
    <property type="entry name" value="Aldehyde oxidase/xanthine dehydrogenase, molybdopterin binding domain"/>
    <property type="match status" value="5"/>
</dbReference>
<sequence length="696" mass="74978">MTETTSQPRAMGRPLVRLEGADKVTGRAPYAYEHALEDPLYLHPVLSTFARGRVTGVDASEAEALEGVRAVLTPGNAERLADTEDREFAVLQSDEVAFHGQFVAAVVADTPETARQAAGLVRVDYERSPHDVVLTVDHEGLYRPESEGGPASDTEQGEVEEALERAEFLVDHTYSTPTEHNNPMEPHTTVALWEEEAGRLTLYDSTQGVHVVRASVAAVFGLELEQVRVVAPHVGGGFGSKGEAHAHDVLAAMAARALPGRPVKFALTRQQMFCLVGYRTPTIQRVRLGADREGRLGVLVHDSVEQTSTVKEFPEQSAMCSRWMYAAPHRRTTHRMAALDVPVNFWMRAPGEAPGMYALEAAMDELAQACGLDPVELRVRNEPETDPQSGNPWSDRQLVRCLREGAERFGWYGRDPAPGARREGDWLVGTGVASASYPHLFNPGSVARVRYGDDGRYEVGIGAVDIGTGSWTALTQIAADALGCSADGVRLRIGDTALPEASVAGGSSGTSSWGTAIVTAARAFRAEHGDSPAPGASARASAAQDTVDEGYAVYSFGAHFAEVRVHSYTGEIRVPRMFGMFSVGRVVNPRTVRSQFLGGMVMGMSMALHEESFRDPRYGHIANGDFAEYHVPTNADVGDLRVDWLEGEDLRATPMGSRGVGEIGIVGTAAAVANAVHHATGVRVRDLPVTPDKVLR</sequence>
<organism evidence="4 5">
    <name type="scientific">Nocardiopsis sinuspersici</name>
    <dbReference type="NCBI Taxonomy" id="501010"/>
    <lineage>
        <taxon>Bacteria</taxon>
        <taxon>Bacillati</taxon>
        <taxon>Actinomycetota</taxon>
        <taxon>Actinomycetes</taxon>
        <taxon>Streptosporangiales</taxon>
        <taxon>Nocardiopsidaceae</taxon>
        <taxon>Nocardiopsis</taxon>
    </lineage>
</organism>
<accession>A0A7Y9XJ69</accession>
<dbReference type="SUPFAM" id="SSF56003">
    <property type="entry name" value="Molybdenum cofactor-binding domain"/>
    <property type="match status" value="1"/>
</dbReference>
<dbReference type="Pfam" id="PF02738">
    <property type="entry name" value="MoCoBD_1"/>
    <property type="match status" value="1"/>
</dbReference>
<dbReference type="Gene3D" id="3.90.1170.50">
    <property type="entry name" value="Aldehyde oxidase/xanthine dehydrogenase, a/b hammerhead"/>
    <property type="match status" value="1"/>
</dbReference>
<dbReference type="SUPFAM" id="SSF54665">
    <property type="entry name" value="CO dehydrogenase molybdoprotein N-domain-like"/>
    <property type="match status" value="1"/>
</dbReference>
<dbReference type="Proteomes" id="UP000584931">
    <property type="component" value="Unassembled WGS sequence"/>
</dbReference>
<dbReference type="InterPro" id="IPR008274">
    <property type="entry name" value="AldOxase/xan_DH_MoCoBD1"/>
</dbReference>
<protein>
    <submittedName>
        <fullName evidence="4">Xanthine dehydrogenase YagR molybdenum-binding subunit</fullName>
        <ecNumber evidence="4">1.17.1.4</ecNumber>
    </submittedName>
</protein>
<dbReference type="EC" id="1.17.1.4" evidence="4"/>
<evidence type="ECO:0000313" key="5">
    <source>
        <dbReference type="Proteomes" id="UP000584931"/>
    </source>
</evidence>
<evidence type="ECO:0000313" key="4">
    <source>
        <dbReference type="EMBL" id="NYH55430.1"/>
    </source>
</evidence>
<comment type="caution">
    <text evidence="4">The sequence shown here is derived from an EMBL/GenBank/DDBJ whole genome shotgun (WGS) entry which is preliminary data.</text>
</comment>
<dbReference type="InterPro" id="IPR016208">
    <property type="entry name" value="Ald_Oxase/xanthine_DH-like"/>
</dbReference>
<dbReference type="RefSeq" id="WP_179811498.1">
    <property type="nucleotide sequence ID" value="NZ_JACCHL010000001.1"/>
</dbReference>
<keyword evidence="2 4" id="KW-0560">Oxidoreductase</keyword>
<dbReference type="InterPro" id="IPR037165">
    <property type="entry name" value="AldOxase/xan_DH_Mopterin-bd_sf"/>
</dbReference>
<keyword evidence="1" id="KW-0500">Molybdenum</keyword>
<dbReference type="PANTHER" id="PTHR11908">
    <property type="entry name" value="XANTHINE DEHYDROGENASE"/>
    <property type="match status" value="1"/>
</dbReference>
<dbReference type="GO" id="GO:0005506">
    <property type="term" value="F:iron ion binding"/>
    <property type="evidence" value="ECO:0007669"/>
    <property type="project" value="InterPro"/>
</dbReference>
<gene>
    <name evidence="4" type="ORF">HNR06_005019</name>
</gene>
<evidence type="ECO:0000256" key="2">
    <source>
        <dbReference type="ARBA" id="ARBA00023002"/>
    </source>
</evidence>
<dbReference type="Pfam" id="PF20256">
    <property type="entry name" value="MoCoBD_2"/>
    <property type="match status" value="2"/>
</dbReference>
<dbReference type="InterPro" id="IPR036856">
    <property type="entry name" value="Ald_Oxase/Xan_DH_a/b_sf"/>
</dbReference>
<proteinExistence type="predicted"/>
<name>A0A7Y9XJ69_9ACTN</name>
<dbReference type="SMART" id="SM01008">
    <property type="entry name" value="Ald_Xan_dh_C"/>
    <property type="match status" value="1"/>
</dbReference>
<dbReference type="Pfam" id="PF01315">
    <property type="entry name" value="Ald_Xan_dh_C"/>
    <property type="match status" value="1"/>
</dbReference>
<feature type="domain" description="Aldehyde oxidase/xanthine dehydrogenase a/b hammerhead" evidence="3">
    <location>
        <begin position="25"/>
        <end position="129"/>
    </location>
</feature>
<reference evidence="4 5" key="1">
    <citation type="submission" date="2020-07" db="EMBL/GenBank/DDBJ databases">
        <title>Sequencing the genomes of 1000 actinobacteria strains.</title>
        <authorList>
            <person name="Klenk H.-P."/>
        </authorList>
    </citation>
    <scope>NUCLEOTIDE SEQUENCE [LARGE SCALE GENOMIC DNA]</scope>
    <source>
        <strain evidence="4 5">DSM 45278</strain>
    </source>
</reference>
<dbReference type="AlphaFoldDB" id="A0A7Y9XJ69"/>
<dbReference type="PANTHER" id="PTHR11908:SF132">
    <property type="entry name" value="ALDEHYDE OXIDASE 1-RELATED"/>
    <property type="match status" value="1"/>
</dbReference>
<dbReference type="InterPro" id="IPR000674">
    <property type="entry name" value="Ald_Oxase/Xan_DH_a/b"/>
</dbReference>
<dbReference type="EMBL" id="JACCHL010000001">
    <property type="protein sequence ID" value="NYH55430.1"/>
    <property type="molecule type" value="Genomic_DNA"/>
</dbReference>
<dbReference type="GO" id="GO:0004854">
    <property type="term" value="F:xanthine dehydrogenase activity"/>
    <property type="evidence" value="ECO:0007669"/>
    <property type="project" value="UniProtKB-EC"/>
</dbReference>
<dbReference type="InterPro" id="IPR046867">
    <property type="entry name" value="AldOxase/xan_DH_MoCoBD2"/>
</dbReference>
<evidence type="ECO:0000259" key="3">
    <source>
        <dbReference type="SMART" id="SM01008"/>
    </source>
</evidence>
<evidence type="ECO:0000256" key="1">
    <source>
        <dbReference type="ARBA" id="ARBA00022505"/>
    </source>
</evidence>